<proteinExistence type="predicted"/>
<dbReference type="EMBL" id="CP033897">
    <property type="protein sequence ID" value="AZA11740.1"/>
    <property type="molecule type" value="Genomic_DNA"/>
</dbReference>
<evidence type="ECO:0000313" key="1">
    <source>
        <dbReference type="EMBL" id="AZA11740.1"/>
    </source>
</evidence>
<gene>
    <name evidence="1" type="ORF">CGERO_07200</name>
</gene>
<reference evidence="1 2" key="1">
    <citation type="submission" date="2018-11" db="EMBL/GenBank/DDBJ databases">
        <authorList>
            <person name="Kleinhagauer T."/>
            <person name="Glaeser S.P."/>
            <person name="Spergser J."/>
            <person name="Ruckert C."/>
            <person name="Kaempfer P."/>
            <person name="Busse H.-J."/>
        </authorList>
    </citation>
    <scope>NUCLEOTIDE SEQUENCE [LARGE SCALE GENOMIC DNA]</scope>
    <source>
        <strain evidence="1 2">W8</strain>
    </source>
</reference>
<dbReference type="RefSeq" id="WP_123934572.1">
    <property type="nucleotide sequence ID" value="NZ_CP033897.1"/>
</dbReference>
<organism evidence="1 2">
    <name type="scientific">Corynebacterium gerontici</name>
    <dbReference type="NCBI Taxonomy" id="2079234"/>
    <lineage>
        <taxon>Bacteria</taxon>
        <taxon>Bacillati</taxon>
        <taxon>Actinomycetota</taxon>
        <taxon>Actinomycetes</taxon>
        <taxon>Mycobacteriales</taxon>
        <taxon>Corynebacteriaceae</taxon>
        <taxon>Corynebacterium</taxon>
    </lineage>
</organism>
<keyword evidence="2" id="KW-1185">Reference proteome</keyword>
<dbReference type="Proteomes" id="UP000271587">
    <property type="component" value="Chromosome"/>
</dbReference>
<sequence>MSKAVPIARTELLLRLHHGETQAENRAQVLIDEHRSAQFLARGRVLEIHDLRRMRLNNNQAWDIAAENAIRLATQGHGLAIRARPSQFLTNMPSAGLQIDTPGSLPSGWLAHPRLHRILERHFAQLLGSTPIFYAPDDTLVLLSATPCPLLEHWISQRYGAVNPIAPRQLAAS</sequence>
<name>A0A3G6J5M6_9CORY</name>
<accession>A0A3G6J5M6</accession>
<dbReference type="AlphaFoldDB" id="A0A3G6J5M6"/>
<protein>
    <submittedName>
        <fullName evidence="1">Uncharacterized protein</fullName>
    </submittedName>
</protein>
<dbReference type="OrthoDB" id="4408123at2"/>
<dbReference type="KEGG" id="cgk:CGERO_07200"/>
<evidence type="ECO:0000313" key="2">
    <source>
        <dbReference type="Proteomes" id="UP000271587"/>
    </source>
</evidence>